<dbReference type="AlphaFoldDB" id="A0A0E2B7L3"/>
<comment type="caution">
    <text evidence="1">The sequence shown here is derived from an EMBL/GenBank/DDBJ whole genome shotgun (WGS) entry which is preliminary data.</text>
</comment>
<dbReference type="RefSeq" id="WP_004764775.1">
    <property type="nucleotide sequence ID" value="NZ_AHMY02000022.1"/>
</dbReference>
<dbReference type="Proteomes" id="UP000006253">
    <property type="component" value="Unassembled WGS sequence"/>
</dbReference>
<proteinExistence type="predicted"/>
<gene>
    <name evidence="1" type="ORF">LEP1GSC081_2727</name>
</gene>
<name>A0A0E2B7L3_9LEPT</name>
<evidence type="ECO:0000313" key="1">
    <source>
        <dbReference type="EMBL" id="EKO16832.1"/>
    </source>
</evidence>
<protein>
    <submittedName>
        <fullName evidence="1">Uncharacterized protein</fullName>
    </submittedName>
</protein>
<sequence>MNLLFTQRKNIKTNTLILEINPRTFIETNPNTLNQNNLILEYNFHNQVASSFNGKYKKVSKSEIKIVNPFCLIRSIRLYLSETQFIENVSTSLFPENSVPLKYLKILTLPKNYF</sequence>
<accession>A0A0E2B7L3</accession>
<evidence type="ECO:0000313" key="2">
    <source>
        <dbReference type="Proteomes" id="UP000006253"/>
    </source>
</evidence>
<reference evidence="1 2" key="1">
    <citation type="submission" date="2012-10" db="EMBL/GenBank/DDBJ databases">
        <authorList>
            <person name="Harkins D.M."/>
            <person name="Durkin A.S."/>
            <person name="Brinkac L.M."/>
            <person name="Selengut J.D."/>
            <person name="Sanka R."/>
            <person name="DePew J."/>
            <person name="Purushe J."/>
            <person name="Peacock S.J."/>
            <person name="Thaipadungpanit J."/>
            <person name="Wuthiekanun V.W."/>
            <person name="Day N.P."/>
            <person name="Vinetz J.M."/>
            <person name="Sutton G.G."/>
            <person name="Nelson W.C."/>
            <person name="Fouts D.E."/>
        </authorList>
    </citation>
    <scope>NUCLEOTIDE SEQUENCE [LARGE SCALE GENOMIC DNA]</scope>
    <source>
        <strain evidence="1 2">H1</strain>
    </source>
</reference>
<organism evidence="1 2">
    <name type="scientific">Leptospira kirschneri str. H1</name>
    <dbReference type="NCBI Taxonomy" id="1049966"/>
    <lineage>
        <taxon>Bacteria</taxon>
        <taxon>Pseudomonadati</taxon>
        <taxon>Spirochaetota</taxon>
        <taxon>Spirochaetia</taxon>
        <taxon>Leptospirales</taxon>
        <taxon>Leptospiraceae</taxon>
        <taxon>Leptospira</taxon>
    </lineage>
</organism>
<dbReference type="EMBL" id="AHMY02000022">
    <property type="protein sequence ID" value="EKO16832.1"/>
    <property type="molecule type" value="Genomic_DNA"/>
</dbReference>